<evidence type="ECO:0000313" key="1">
    <source>
        <dbReference type="EMBL" id="SCW76586.1"/>
    </source>
</evidence>
<dbReference type="EMBL" id="FMTT01000043">
    <property type="protein sequence ID" value="SCW76586.1"/>
    <property type="molecule type" value="Genomic_DNA"/>
</dbReference>
<dbReference type="AlphaFoldDB" id="A0A1G4T5M7"/>
<protein>
    <submittedName>
        <fullName evidence="1">Uncharacterized protein</fullName>
    </submittedName>
</protein>
<organism evidence="1 2">
    <name type="scientific">Paenibacillus tianmuensis</name>
    <dbReference type="NCBI Taxonomy" id="624147"/>
    <lineage>
        <taxon>Bacteria</taxon>
        <taxon>Bacillati</taxon>
        <taxon>Bacillota</taxon>
        <taxon>Bacilli</taxon>
        <taxon>Bacillales</taxon>
        <taxon>Paenibacillaceae</taxon>
        <taxon>Paenibacillus</taxon>
    </lineage>
</organism>
<dbReference type="Proteomes" id="UP000198601">
    <property type="component" value="Unassembled WGS sequence"/>
</dbReference>
<name>A0A1G4T5M7_9BACL</name>
<accession>A0A1G4T5M7</accession>
<evidence type="ECO:0000313" key="2">
    <source>
        <dbReference type="Proteomes" id="UP000198601"/>
    </source>
</evidence>
<proteinExistence type="predicted"/>
<dbReference type="RefSeq" id="WP_090675315.1">
    <property type="nucleotide sequence ID" value="NZ_FMTT01000043.1"/>
</dbReference>
<gene>
    <name evidence="1" type="ORF">SAMN04487970_10436</name>
</gene>
<dbReference type="OrthoDB" id="1930967at2"/>
<sequence length="112" mass="13097">MDICFYDNNELATNEQSIVFIDRVYCLNFHEFSDGTWEQLQQVYSVLPQYLLKETHCPMWFGEEGLSSNYLYASVEPSGLQIVGQVSLQQWESWEGTFHAQLSKFTFPSFEC</sequence>
<keyword evidence="2" id="KW-1185">Reference proteome</keyword>
<reference evidence="2" key="1">
    <citation type="submission" date="2016-10" db="EMBL/GenBank/DDBJ databases">
        <authorList>
            <person name="Varghese N."/>
            <person name="Submissions S."/>
        </authorList>
    </citation>
    <scope>NUCLEOTIDE SEQUENCE [LARGE SCALE GENOMIC DNA]</scope>
    <source>
        <strain evidence="2">CGMCC 1.8946</strain>
    </source>
</reference>